<feature type="transmembrane region" description="Helical" evidence="1">
    <location>
        <begin position="44"/>
        <end position="62"/>
    </location>
</feature>
<proteinExistence type="predicted"/>
<dbReference type="InterPro" id="IPR021215">
    <property type="entry name" value="DUF2752"/>
</dbReference>
<feature type="transmembrane region" description="Helical" evidence="1">
    <location>
        <begin position="74"/>
        <end position="93"/>
    </location>
</feature>
<gene>
    <name evidence="2" type="ORF">EV189_3275</name>
</gene>
<keyword evidence="1" id="KW-1133">Transmembrane helix</keyword>
<keyword evidence="1" id="KW-0472">Membrane</keyword>
<accession>A0A4Q7NGM9</accession>
<dbReference type="EMBL" id="SGXD01000004">
    <property type="protein sequence ID" value="RZS82878.1"/>
    <property type="molecule type" value="Genomic_DNA"/>
</dbReference>
<dbReference type="RefSeq" id="WP_165400339.1">
    <property type="nucleotide sequence ID" value="NZ_SGXD01000004.1"/>
</dbReference>
<protein>
    <submittedName>
        <fullName evidence="2">Uncharacterized protein DUF2752</fullName>
    </submittedName>
</protein>
<evidence type="ECO:0000313" key="2">
    <source>
        <dbReference type="EMBL" id="RZS82878.1"/>
    </source>
</evidence>
<evidence type="ECO:0000313" key="3">
    <source>
        <dbReference type="Proteomes" id="UP000293638"/>
    </source>
</evidence>
<comment type="caution">
    <text evidence="2">The sequence shown here is derived from an EMBL/GenBank/DDBJ whole genome shotgun (WGS) entry which is preliminary data.</text>
</comment>
<reference evidence="2 3" key="1">
    <citation type="submission" date="2019-02" db="EMBL/GenBank/DDBJ databases">
        <title>Genomic Encyclopedia of Type Strains, Phase IV (KMG-IV): sequencing the most valuable type-strain genomes for metagenomic binning, comparative biology and taxonomic classification.</title>
        <authorList>
            <person name="Goeker M."/>
        </authorList>
    </citation>
    <scope>NUCLEOTIDE SEQUENCE [LARGE SCALE GENOMIC DNA]</scope>
    <source>
        <strain evidence="2 3">DSM 45622</strain>
    </source>
</reference>
<dbReference type="AlphaFoldDB" id="A0A4Q7NGM9"/>
<evidence type="ECO:0000256" key="1">
    <source>
        <dbReference type="SAM" id="Phobius"/>
    </source>
</evidence>
<keyword evidence="1" id="KW-0812">Transmembrane</keyword>
<sequence length="104" mass="10924">MPGSWGWCPLRRLTGLSCPFCGGLRAVDDLARGHAGDALASNGYVVLVVLPLAVLLWATWAVRRWRDPYAPAPALPAAVAWAVLGAGVLFAVVRDLPLGLPLGP</sequence>
<keyword evidence="3" id="KW-1185">Reference proteome</keyword>
<dbReference type="Pfam" id="PF10825">
    <property type="entry name" value="DUF2752"/>
    <property type="match status" value="1"/>
</dbReference>
<name>A0A4Q7NGM9_9ACTN</name>
<dbReference type="Proteomes" id="UP000293638">
    <property type="component" value="Unassembled WGS sequence"/>
</dbReference>
<organism evidence="2 3">
    <name type="scientific">Motilibacter rhizosphaerae</name>
    <dbReference type="NCBI Taxonomy" id="598652"/>
    <lineage>
        <taxon>Bacteria</taxon>
        <taxon>Bacillati</taxon>
        <taxon>Actinomycetota</taxon>
        <taxon>Actinomycetes</taxon>
        <taxon>Motilibacterales</taxon>
        <taxon>Motilibacteraceae</taxon>
        <taxon>Motilibacter</taxon>
    </lineage>
</organism>